<proteinExistence type="predicted"/>
<dbReference type="KEGG" id="mmes:MMSR116_31580"/>
<evidence type="ECO:0000313" key="1">
    <source>
        <dbReference type="EMBL" id="QGY05930.1"/>
    </source>
</evidence>
<reference evidence="1 2" key="1">
    <citation type="journal article" date="2012" name="Genet. Mol. Biol.">
        <title>Analysis of 16S rRNA and mxaF genes revealing insights into Methylobacterium niche-specific plant association.</title>
        <authorList>
            <person name="Dourado M.N."/>
            <person name="Andreote F.D."/>
            <person name="Dini-Andreote F."/>
            <person name="Conti R."/>
            <person name="Araujo J.M."/>
            <person name="Araujo W.L."/>
        </authorList>
    </citation>
    <scope>NUCLEOTIDE SEQUENCE [LARGE SCALE GENOMIC DNA]</scope>
    <source>
        <strain evidence="1 2">SR1.6/6</strain>
    </source>
</reference>
<accession>A0A6B9FTK4</accession>
<protein>
    <submittedName>
        <fullName evidence="1">Uncharacterized protein</fullName>
    </submittedName>
</protein>
<evidence type="ECO:0000313" key="2">
    <source>
        <dbReference type="Proteomes" id="UP000012488"/>
    </source>
</evidence>
<dbReference type="Proteomes" id="UP000012488">
    <property type="component" value="Chromosome"/>
</dbReference>
<sequence length="73" mass="7925">MAVFHLECSVHRRCMSGISVASEQIHAPTEADAIADSEAWFSQLLAGRSGVAILRDEAGKVVWTARRMEPVTA</sequence>
<gene>
    <name evidence="1" type="ORF">MMSR116_31580</name>
</gene>
<dbReference type="EMBL" id="CP043538">
    <property type="protein sequence ID" value="QGY05930.1"/>
    <property type="molecule type" value="Genomic_DNA"/>
</dbReference>
<organism evidence="1 2">
    <name type="scientific">Methylobacterium mesophilicum SR1.6/6</name>
    <dbReference type="NCBI Taxonomy" id="908290"/>
    <lineage>
        <taxon>Bacteria</taxon>
        <taxon>Pseudomonadati</taxon>
        <taxon>Pseudomonadota</taxon>
        <taxon>Alphaproteobacteria</taxon>
        <taxon>Hyphomicrobiales</taxon>
        <taxon>Methylobacteriaceae</taxon>
        <taxon>Methylobacterium</taxon>
    </lineage>
</organism>
<name>A0A6B9FTK4_9HYPH</name>
<reference evidence="1 2" key="2">
    <citation type="journal article" date="2013" name="Genome Announc.">
        <title>Draft Genome Sequence of Methylobacterium mesophilicum Strain SR1.6/6, Isolated from Citrus sinensis.</title>
        <authorList>
            <person name="Marinho Almeida D."/>
            <person name="Dini-Andreote F."/>
            <person name="Camargo Neves A.A."/>
            <person name="Juca Ramos R.T."/>
            <person name="Andreote F.D."/>
            <person name="Carneiro A.R."/>
            <person name="Oliveira de Souza Lima A."/>
            <person name="Caracciolo Gomes de Sa P.H."/>
            <person name="Ribeiro Barbosa M.S."/>
            <person name="Araujo W.L."/>
            <person name="Silva A."/>
        </authorList>
    </citation>
    <scope>NUCLEOTIDE SEQUENCE [LARGE SCALE GENOMIC DNA]</scope>
    <source>
        <strain evidence="1 2">SR1.6/6</strain>
    </source>
</reference>
<dbReference type="AlphaFoldDB" id="A0A6B9FTK4"/>